<keyword evidence="1" id="KW-0812">Transmembrane</keyword>
<feature type="transmembrane region" description="Helical" evidence="1">
    <location>
        <begin position="32"/>
        <end position="50"/>
    </location>
</feature>
<keyword evidence="1" id="KW-0472">Membrane</keyword>
<evidence type="ECO:0000256" key="1">
    <source>
        <dbReference type="SAM" id="Phobius"/>
    </source>
</evidence>
<protein>
    <recommendedName>
        <fullName evidence="4">DMT family transporter</fullName>
    </recommendedName>
</protein>
<name>A0ABX9YDH0_9BURK</name>
<dbReference type="InterPro" id="IPR006750">
    <property type="entry name" value="YdcZ"/>
</dbReference>
<gene>
    <name evidence="2" type="ORF">DF017_34520</name>
</gene>
<keyword evidence="3" id="KW-1185">Reference proteome</keyword>
<evidence type="ECO:0000313" key="2">
    <source>
        <dbReference type="EMBL" id="RQY79881.1"/>
    </source>
</evidence>
<keyword evidence="1" id="KW-1133">Transmembrane helix</keyword>
<proteinExistence type="predicted"/>
<organism evidence="2 3">
    <name type="scientific">Burkholderia stagnalis</name>
    <dbReference type="NCBI Taxonomy" id="1503054"/>
    <lineage>
        <taxon>Bacteria</taxon>
        <taxon>Pseudomonadati</taxon>
        <taxon>Pseudomonadota</taxon>
        <taxon>Betaproteobacteria</taxon>
        <taxon>Burkholderiales</taxon>
        <taxon>Burkholderiaceae</taxon>
        <taxon>Burkholderia</taxon>
        <taxon>Burkholderia cepacia complex</taxon>
    </lineage>
</organism>
<reference evidence="2 3" key="1">
    <citation type="submission" date="2018-08" db="EMBL/GenBank/DDBJ databases">
        <title>Comparative analysis of Burkholderia isolates from Puerto Rico.</title>
        <authorList>
            <person name="Hall C."/>
            <person name="Sahl J."/>
            <person name="Wagner D."/>
        </authorList>
    </citation>
    <scope>NUCLEOTIDE SEQUENCE [LARGE SCALE GENOMIC DNA]</scope>
    <source>
        <strain evidence="2 3">Bp8966</strain>
    </source>
</reference>
<dbReference type="Pfam" id="PF04657">
    <property type="entry name" value="DMT_YdcZ"/>
    <property type="match status" value="1"/>
</dbReference>
<sequence length="139" mass="15014">MSIYIVIALLNGGIVCLSRMVNRHLDLTHAPIWNLLIGLLFLTILSVEVWDWQRAAQVASPAYMYIAGTFGTLFVTVSSFMLSRLDTTLPMLIVICGQMFTAVLLDILQGGTAPGRLCCLGAAAVVAGLCLDREISSPK</sequence>
<dbReference type="EMBL" id="QTPM01000082">
    <property type="protein sequence ID" value="RQY79881.1"/>
    <property type="molecule type" value="Genomic_DNA"/>
</dbReference>
<evidence type="ECO:0008006" key="4">
    <source>
        <dbReference type="Google" id="ProtNLM"/>
    </source>
</evidence>
<evidence type="ECO:0000313" key="3">
    <source>
        <dbReference type="Proteomes" id="UP000281098"/>
    </source>
</evidence>
<comment type="caution">
    <text evidence="2">The sequence shown here is derived from an EMBL/GenBank/DDBJ whole genome shotgun (WGS) entry which is preliminary data.</text>
</comment>
<dbReference type="Proteomes" id="UP000281098">
    <property type="component" value="Unassembled WGS sequence"/>
</dbReference>
<feature type="transmembrane region" description="Helical" evidence="1">
    <location>
        <begin position="62"/>
        <end position="82"/>
    </location>
</feature>
<feature type="transmembrane region" description="Helical" evidence="1">
    <location>
        <begin position="88"/>
        <end position="108"/>
    </location>
</feature>
<dbReference type="RefSeq" id="WP_124491966.1">
    <property type="nucleotide sequence ID" value="NZ_QTOI01000081.1"/>
</dbReference>
<accession>A0ABX9YDH0</accession>